<dbReference type="EMBL" id="CM042053">
    <property type="protein sequence ID" value="KAI3715476.1"/>
    <property type="molecule type" value="Genomic_DNA"/>
</dbReference>
<protein>
    <submittedName>
        <fullName evidence="1">Uncharacterized protein</fullName>
    </submittedName>
</protein>
<name>A0ACB9AZV4_ARCLA</name>
<evidence type="ECO:0000313" key="2">
    <source>
        <dbReference type="Proteomes" id="UP001055879"/>
    </source>
</evidence>
<comment type="caution">
    <text evidence="1">The sequence shown here is derived from an EMBL/GenBank/DDBJ whole genome shotgun (WGS) entry which is preliminary data.</text>
</comment>
<reference evidence="2" key="1">
    <citation type="journal article" date="2022" name="Mol. Ecol. Resour.">
        <title>The genomes of chicory, endive, great burdock and yacon provide insights into Asteraceae palaeo-polyploidization history and plant inulin production.</title>
        <authorList>
            <person name="Fan W."/>
            <person name="Wang S."/>
            <person name="Wang H."/>
            <person name="Wang A."/>
            <person name="Jiang F."/>
            <person name="Liu H."/>
            <person name="Zhao H."/>
            <person name="Xu D."/>
            <person name="Zhang Y."/>
        </authorList>
    </citation>
    <scope>NUCLEOTIDE SEQUENCE [LARGE SCALE GENOMIC DNA]</scope>
    <source>
        <strain evidence="2">cv. Niubang</strain>
    </source>
</reference>
<dbReference type="Proteomes" id="UP001055879">
    <property type="component" value="Linkage Group LG07"/>
</dbReference>
<evidence type="ECO:0000313" key="1">
    <source>
        <dbReference type="EMBL" id="KAI3715476.1"/>
    </source>
</evidence>
<gene>
    <name evidence="1" type="ORF">L6452_22459</name>
</gene>
<reference evidence="1 2" key="2">
    <citation type="journal article" date="2022" name="Mol. Ecol. Resour.">
        <title>The genomes of chicory, endive, great burdock and yacon provide insights into Asteraceae paleo-polyploidization history and plant inulin production.</title>
        <authorList>
            <person name="Fan W."/>
            <person name="Wang S."/>
            <person name="Wang H."/>
            <person name="Wang A."/>
            <person name="Jiang F."/>
            <person name="Liu H."/>
            <person name="Zhao H."/>
            <person name="Xu D."/>
            <person name="Zhang Y."/>
        </authorList>
    </citation>
    <scope>NUCLEOTIDE SEQUENCE [LARGE SCALE GENOMIC DNA]</scope>
    <source>
        <strain evidence="2">cv. Niubang</strain>
    </source>
</reference>
<keyword evidence="2" id="KW-1185">Reference proteome</keyword>
<organism evidence="1 2">
    <name type="scientific">Arctium lappa</name>
    <name type="common">Greater burdock</name>
    <name type="synonym">Lappa major</name>
    <dbReference type="NCBI Taxonomy" id="4217"/>
    <lineage>
        <taxon>Eukaryota</taxon>
        <taxon>Viridiplantae</taxon>
        <taxon>Streptophyta</taxon>
        <taxon>Embryophyta</taxon>
        <taxon>Tracheophyta</taxon>
        <taxon>Spermatophyta</taxon>
        <taxon>Magnoliopsida</taxon>
        <taxon>eudicotyledons</taxon>
        <taxon>Gunneridae</taxon>
        <taxon>Pentapetalae</taxon>
        <taxon>asterids</taxon>
        <taxon>campanulids</taxon>
        <taxon>Asterales</taxon>
        <taxon>Asteraceae</taxon>
        <taxon>Carduoideae</taxon>
        <taxon>Cardueae</taxon>
        <taxon>Arctiinae</taxon>
        <taxon>Arctium</taxon>
    </lineage>
</organism>
<accession>A0ACB9AZV4</accession>
<sequence>MYSSRICIKSSYSSLIFETVIVILDGGTHYVRVKEVCGWIPDFLEEDSTSEGEEGEGSVYVEVQPSDGYKIDEDEALPKRIPDSFQNEEFLNRDNVEVINKDEVGVEGEKNDPFGIMWLLEEHPIQNTGLDKVRESDILFYPPGFTPHLEGTNRVIKVGVCSENQWEEWFLDDNSIGAKVAHQEEAQVAERLKSTSLPP</sequence>
<proteinExistence type="predicted"/>